<dbReference type="RefSeq" id="WP_311361093.1">
    <property type="nucleotide sequence ID" value="NZ_JAVRIE010000002.1"/>
</dbReference>
<evidence type="ECO:0000256" key="1">
    <source>
        <dbReference type="SAM" id="SignalP"/>
    </source>
</evidence>
<feature type="signal peptide" evidence="1">
    <location>
        <begin position="1"/>
        <end position="25"/>
    </location>
</feature>
<dbReference type="Pfam" id="PF09694">
    <property type="entry name" value="Gcw_chp"/>
    <property type="match status" value="1"/>
</dbReference>
<feature type="chain" id="PRO_5043880468" evidence="1">
    <location>
        <begin position="26"/>
        <end position="213"/>
    </location>
</feature>
<proteinExistence type="predicted"/>
<protein>
    <submittedName>
        <fullName evidence="2">TorF family putative porin</fullName>
    </submittedName>
</protein>
<reference evidence="2 3" key="1">
    <citation type="submission" date="2023-09" db="EMBL/GenBank/DDBJ databases">
        <authorList>
            <person name="Rey-Velasco X."/>
        </authorList>
    </citation>
    <scope>NUCLEOTIDE SEQUENCE [LARGE SCALE GENOMIC DNA]</scope>
    <source>
        <strain evidence="2 3">W409</strain>
    </source>
</reference>
<comment type="caution">
    <text evidence="2">The sequence shown here is derived from an EMBL/GenBank/DDBJ whole genome shotgun (WGS) entry which is preliminary data.</text>
</comment>
<organism evidence="2 3">
    <name type="scientific">Brumicola blandensis</name>
    <dbReference type="NCBI Taxonomy" id="3075611"/>
    <lineage>
        <taxon>Bacteria</taxon>
        <taxon>Pseudomonadati</taxon>
        <taxon>Pseudomonadota</taxon>
        <taxon>Gammaproteobacteria</taxon>
        <taxon>Alteromonadales</taxon>
        <taxon>Alteromonadaceae</taxon>
        <taxon>Brumicola</taxon>
    </lineage>
</organism>
<gene>
    <name evidence="2" type="ORF">RM544_07240</name>
</gene>
<dbReference type="InterPro" id="IPR010239">
    <property type="entry name" value="CHP02001"/>
</dbReference>
<dbReference type="EMBL" id="JAVRIE010000002">
    <property type="protein sequence ID" value="MDT0582328.1"/>
    <property type="molecule type" value="Genomic_DNA"/>
</dbReference>
<dbReference type="AlphaFoldDB" id="A0AAW8R574"/>
<name>A0AAW8R574_9ALTE</name>
<accession>A0AAW8R574</accession>
<sequence length="213" mass="22352">MRTFKRTALAATLLASTLASHSAMAEWSANIGVVSDYHFRGIQQTESASTSAGIDYAGSTGFYAGAWTAEVEDGLEVDLYAGYGVELESGITLDANFTTYQYTGDFDSAYNEIGLGAGFGLFSVGYVQGKWDGVVGNEDATEGDYSLITLGLESGGWSATIGSYGQDAEGEYGEIAYGTEIGGFDVGVGLVISGSDLDDSESLYFSISKSFEL</sequence>
<evidence type="ECO:0000313" key="2">
    <source>
        <dbReference type="EMBL" id="MDT0582328.1"/>
    </source>
</evidence>
<keyword evidence="1" id="KW-0732">Signal</keyword>
<keyword evidence="3" id="KW-1185">Reference proteome</keyword>
<dbReference type="Proteomes" id="UP001249020">
    <property type="component" value="Unassembled WGS sequence"/>
</dbReference>
<evidence type="ECO:0000313" key="3">
    <source>
        <dbReference type="Proteomes" id="UP001249020"/>
    </source>
</evidence>
<dbReference type="NCBIfam" id="TIGR02001">
    <property type="entry name" value="gcw_chp"/>
    <property type="match status" value="1"/>
</dbReference>